<feature type="compositionally biased region" description="Basic and acidic residues" evidence="1">
    <location>
        <begin position="87"/>
        <end position="100"/>
    </location>
</feature>
<evidence type="ECO:0000313" key="2">
    <source>
        <dbReference type="EMBL" id="GFD20755.1"/>
    </source>
</evidence>
<organism evidence="2">
    <name type="scientific">Tanacetum cinerariifolium</name>
    <name type="common">Dalmatian daisy</name>
    <name type="synonym">Chrysanthemum cinerariifolium</name>
    <dbReference type="NCBI Taxonomy" id="118510"/>
    <lineage>
        <taxon>Eukaryota</taxon>
        <taxon>Viridiplantae</taxon>
        <taxon>Streptophyta</taxon>
        <taxon>Embryophyta</taxon>
        <taxon>Tracheophyta</taxon>
        <taxon>Spermatophyta</taxon>
        <taxon>Magnoliopsida</taxon>
        <taxon>eudicotyledons</taxon>
        <taxon>Gunneridae</taxon>
        <taxon>Pentapetalae</taxon>
        <taxon>asterids</taxon>
        <taxon>campanulids</taxon>
        <taxon>Asterales</taxon>
        <taxon>Asteraceae</taxon>
        <taxon>Asteroideae</taxon>
        <taxon>Anthemideae</taxon>
        <taxon>Anthemidinae</taxon>
        <taxon>Tanacetum</taxon>
    </lineage>
</organism>
<protein>
    <submittedName>
        <fullName evidence="2">Uncharacterized protein</fullName>
    </submittedName>
</protein>
<proteinExistence type="predicted"/>
<comment type="caution">
    <text evidence="2">The sequence shown here is derived from an EMBL/GenBank/DDBJ whole genome shotgun (WGS) entry which is preliminary data.</text>
</comment>
<gene>
    <name evidence="2" type="ORF">Tci_892724</name>
</gene>
<reference evidence="2" key="1">
    <citation type="journal article" date="2019" name="Sci. Rep.">
        <title>Draft genome of Tanacetum cinerariifolium, the natural source of mosquito coil.</title>
        <authorList>
            <person name="Yamashiro T."/>
            <person name="Shiraishi A."/>
            <person name="Satake H."/>
            <person name="Nakayama K."/>
        </authorList>
    </citation>
    <scope>NUCLEOTIDE SEQUENCE</scope>
</reference>
<sequence>MNFMPPKPNLILIDMDEYVVSETVTSVPAVATNKAKTSESKPKPVSEPIIRDWVSNSEDENETETKCNQRKPSFAKIEFVKPNDQVKSPRESIKQEEHNKQAKHPRKNSQSPR</sequence>
<feature type="region of interest" description="Disordered" evidence="1">
    <location>
        <begin position="32"/>
        <end position="113"/>
    </location>
</feature>
<feature type="non-terminal residue" evidence="2">
    <location>
        <position position="113"/>
    </location>
</feature>
<accession>A0A699UC42</accession>
<dbReference type="EMBL" id="BKCJ011324589">
    <property type="protein sequence ID" value="GFD20755.1"/>
    <property type="molecule type" value="Genomic_DNA"/>
</dbReference>
<dbReference type="AlphaFoldDB" id="A0A699UC42"/>
<name>A0A699UC42_TANCI</name>
<evidence type="ECO:0000256" key="1">
    <source>
        <dbReference type="SAM" id="MobiDB-lite"/>
    </source>
</evidence>